<proteinExistence type="inferred from homology"/>
<dbReference type="GO" id="GO:0030877">
    <property type="term" value="C:beta-catenin destruction complex"/>
    <property type="evidence" value="ECO:0007669"/>
    <property type="project" value="TreeGrafter"/>
</dbReference>
<evidence type="ECO:0000256" key="1">
    <source>
        <dbReference type="ARBA" id="ARBA00009051"/>
    </source>
</evidence>
<organism evidence="7 8">
    <name type="scientific">Salarias fasciatus</name>
    <name type="common">Jewelled blenny</name>
    <name type="synonym">Blennius fasciatus</name>
    <dbReference type="NCBI Taxonomy" id="181472"/>
    <lineage>
        <taxon>Eukaryota</taxon>
        <taxon>Metazoa</taxon>
        <taxon>Chordata</taxon>
        <taxon>Craniata</taxon>
        <taxon>Vertebrata</taxon>
        <taxon>Euteleostomi</taxon>
        <taxon>Actinopterygii</taxon>
        <taxon>Neopterygii</taxon>
        <taxon>Teleostei</taxon>
        <taxon>Neoteleostei</taxon>
        <taxon>Acanthomorphata</taxon>
        <taxon>Ovalentaria</taxon>
        <taxon>Blenniimorphae</taxon>
        <taxon>Blenniiformes</taxon>
        <taxon>Blennioidei</taxon>
        <taxon>Blenniidae</taxon>
        <taxon>Salariinae</taxon>
        <taxon>Salarias</taxon>
    </lineage>
</organism>
<feature type="domain" description="Adenomatous polyposis coli N-terminal dimerisation" evidence="6">
    <location>
        <begin position="4"/>
        <end position="55"/>
    </location>
</feature>
<dbReference type="GO" id="GO:0007399">
    <property type="term" value="P:nervous system development"/>
    <property type="evidence" value="ECO:0007669"/>
    <property type="project" value="TreeGrafter"/>
</dbReference>
<evidence type="ECO:0000256" key="4">
    <source>
        <dbReference type="SAM" id="Coils"/>
    </source>
</evidence>
<feature type="compositionally biased region" description="Polar residues" evidence="5">
    <location>
        <begin position="1300"/>
        <end position="1319"/>
    </location>
</feature>
<keyword evidence="8" id="KW-1185">Reference proteome</keyword>
<dbReference type="InterPro" id="IPR036149">
    <property type="entry name" value="APC_N_sf"/>
</dbReference>
<evidence type="ECO:0000256" key="3">
    <source>
        <dbReference type="ARBA" id="ARBA00023054"/>
    </source>
</evidence>
<dbReference type="GO" id="GO:0008013">
    <property type="term" value="F:beta-catenin binding"/>
    <property type="evidence" value="ECO:0007669"/>
    <property type="project" value="InterPro"/>
</dbReference>
<feature type="region of interest" description="Disordered" evidence="5">
    <location>
        <begin position="1108"/>
        <end position="1129"/>
    </location>
</feature>
<feature type="coiled-coil region" evidence="4">
    <location>
        <begin position="164"/>
        <end position="194"/>
    </location>
</feature>
<feature type="compositionally biased region" description="Low complexity" evidence="5">
    <location>
        <begin position="1257"/>
        <end position="1281"/>
    </location>
</feature>
<dbReference type="PANTHER" id="PTHR12607:SF3">
    <property type="entry name" value="ADENOMATOUS POLYPOSIS COLI PROTEIN 2"/>
    <property type="match status" value="1"/>
</dbReference>
<dbReference type="GO" id="GO:0007389">
    <property type="term" value="P:pattern specification process"/>
    <property type="evidence" value="ECO:0007669"/>
    <property type="project" value="TreeGrafter"/>
</dbReference>
<protein>
    <submittedName>
        <fullName evidence="7">APC regulator of WNT signaling pathway 2</fullName>
    </submittedName>
</protein>
<sequence length="1365" mass="146827">MATASYDQLAHQVEALRQENSSLRRELNHNVQHLSKLESETSGMKEALKQLQSKLEQEAGSLASSGRSDVLHQLKAACWLMLRANSYMLTVSSNRELLLGETDRDERERRWYFSQLEALTQRLAQLPRIDAFSLQMDLIRQQLACEAQQLRAAMERRFGSQHALQRAQVRAARLEQLEKELQEVRGTQESQVQVMRICVCVRSCAAPSVEAVLWLLSLLAGRDPEDLSRTLLALSSSQDSCLALRRSGCVPLLVQILHGDAGDGPAPAVSREAKSRAAAALHNVVCSQADEGQGRREARVLLLLEQIRTHCDSGWDWLEERRQRGDAGGRGAPEPLDPQLVQATCALMKLSFEEEYRRAMNELGGLQAVADLIQLDQELYGAPGDPVNLSLRRYAGMAVTNLTFGDVANKATLCSRAAPLQALVRQLESDSEELQQVVSSILRNLSWRAPVSSRRLLRDVGCVAALTACALRATKESTLKSVLSALWNLSAHSAENKAALCAVDGALAFLVSTLTYRCQTNSLAIIESGGGILRNVASLVATREDYRRILRAHACLPALLAHLRSPSLTIVSNACGALMHLSSSPAPASSLSPAPSPDQLLLLELGAAAMLRNLVHSRHRAIAAGSAAALRNLLSVSPAHFSMTSPSPTATATPSLLVRKQKALEAELNYASDSGCFDDEEPANASSIQASHANANASATANANETLQKYSVENTPICFSRCSSLSSLSSDSDSAPSDDVVQDTPLVMSRCSSVSSLGSFGSPSIASSIISDNSADDALLDGNLSPSDLPDSPGQTAPPSRCRTPGIEPSTTATTTTTTTTDASIISEIKLALPPDLDSGRIFTTGNFSCASSLSALPVHEHYVQKEVELKLTPLHASANANANSDEDIEILKECINSAMPVSDARRLRELRAFALARRAAATQRLLARSKELSKLLLLPVVEDSRKYDDLSSISDAESEKRRKKWKKTNANANSASKARELASSSAESEDDLLQRCITSAMPKQRRKKPAKFSKALLAEDSDESLTSTDWRAIREGAARVVDGLLAAKPDTDDETETEEVMSLASSFTPKNRKWSSGGGGASKPLDFAARRPRGASIPVVLRGRTVIYTPPRRDSPPSQVPLASQRSKSLHRLDAASMLTLAPRSATPPPPRSSSSDDSGGKAQKSPVRIPFMRRQQKPVPSPLAAANANNVARLPPRQLTFIKEPRASKAAAAAQARRTGSDEPRKLALARAPLAKAPLPRQRDNASAAFRRHASSPSIASPRSTSSDSSAKTSASGSARLKDAAAWRRARGDKLTASAASLSPQRRQTSDATVQTEETFRSPSKAARVTPFNYTPRNANANVSTASVSGVSVSDKKKKLEAC</sequence>
<dbReference type="SUPFAM" id="SSF48371">
    <property type="entry name" value="ARM repeat"/>
    <property type="match status" value="1"/>
</dbReference>
<dbReference type="Ensembl" id="ENSSFAT00005014372.1">
    <property type="protein sequence ID" value="ENSSFAP00005013790.1"/>
    <property type="gene ID" value="ENSSFAG00005007284.1"/>
</dbReference>
<dbReference type="PANTHER" id="PTHR12607">
    <property type="entry name" value="ADENOMATOUS POLYPOSIS COLI PROTEIN FAMILY"/>
    <property type="match status" value="1"/>
</dbReference>
<gene>
    <name evidence="7" type="primary">LOC115385269</name>
</gene>
<dbReference type="GO" id="GO:0001708">
    <property type="term" value="P:cell fate specification"/>
    <property type="evidence" value="ECO:0007669"/>
    <property type="project" value="TreeGrafter"/>
</dbReference>
<comment type="similarity">
    <text evidence="1">Belongs to the adenomatous polyposis coli (APC) family.</text>
</comment>
<dbReference type="InterPro" id="IPR026818">
    <property type="entry name" value="Apc_fam"/>
</dbReference>
<accession>A0A672G9V9</accession>
<dbReference type="SUPFAM" id="SSF58050">
    <property type="entry name" value="N-terminal coiled coil domain from apc"/>
    <property type="match status" value="1"/>
</dbReference>
<dbReference type="InterPro" id="IPR000225">
    <property type="entry name" value="Armadillo"/>
</dbReference>
<reference evidence="7" key="1">
    <citation type="submission" date="2025-08" db="UniProtKB">
        <authorList>
            <consortium name="Ensembl"/>
        </authorList>
    </citation>
    <scope>IDENTIFICATION</scope>
</reference>
<feature type="region of interest" description="Disordered" evidence="5">
    <location>
        <begin position="779"/>
        <end position="820"/>
    </location>
</feature>
<feature type="region of interest" description="Disordered" evidence="5">
    <location>
        <begin position="1346"/>
        <end position="1365"/>
    </location>
</feature>
<dbReference type="InterPro" id="IPR011989">
    <property type="entry name" value="ARM-like"/>
</dbReference>
<dbReference type="InterPro" id="IPR016024">
    <property type="entry name" value="ARM-type_fold"/>
</dbReference>
<dbReference type="Pfam" id="PF16689">
    <property type="entry name" value="APC_N_CC"/>
    <property type="match status" value="1"/>
</dbReference>
<feature type="region of interest" description="Disordered" evidence="5">
    <location>
        <begin position="1141"/>
        <end position="1334"/>
    </location>
</feature>
<dbReference type="Pfam" id="PF18797">
    <property type="entry name" value="APC_rep"/>
    <property type="match status" value="1"/>
</dbReference>
<dbReference type="InterPro" id="IPR009224">
    <property type="entry name" value="SAMP"/>
</dbReference>
<feature type="compositionally biased region" description="Low complexity" evidence="5">
    <location>
        <begin position="811"/>
        <end position="820"/>
    </location>
</feature>
<dbReference type="Gene3D" id="1.20.5.10">
    <property type="match status" value="1"/>
</dbReference>
<dbReference type="Gene3D" id="1.10.287.450">
    <property type="entry name" value="Helix hairpin bin"/>
    <property type="match status" value="1"/>
</dbReference>
<dbReference type="SMART" id="SM00185">
    <property type="entry name" value="ARM"/>
    <property type="match status" value="7"/>
</dbReference>
<dbReference type="GO" id="GO:0016055">
    <property type="term" value="P:Wnt signaling pathway"/>
    <property type="evidence" value="ECO:0007669"/>
    <property type="project" value="UniProtKB-KW"/>
</dbReference>
<dbReference type="InterPro" id="IPR032038">
    <property type="entry name" value="APC_N"/>
</dbReference>
<evidence type="ECO:0000256" key="2">
    <source>
        <dbReference type="ARBA" id="ARBA00022687"/>
    </source>
</evidence>
<dbReference type="InterPro" id="IPR026831">
    <property type="entry name" value="APC_dom"/>
</dbReference>
<dbReference type="InterPro" id="IPR009223">
    <property type="entry name" value="APC_rpt"/>
</dbReference>
<dbReference type="GO" id="GO:0016342">
    <property type="term" value="C:catenin complex"/>
    <property type="evidence" value="ECO:0007669"/>
    <property type="project" value="TreeGrafter"/>
</dbReference>
<dbReference type="GO" id="GO:0016477">
    <property type="term" value="P:cell migration"/>
    <property type="evidence" value="ECO:0007669"/>
    <property type="project" value="TreeGrafter"/>
</dbReference>
<dbReference type="SUPFAM" id="SSF82931">
    <property type="entry name" value="Tumor suppressor gene product Apc"/>
    <property type="match status" value="1"/>
</dbReference>
<feature type="region of interest" description="Disordered" evidence="5">
    <location>
        <begin position="959"/>
        <end position="987"/>
    </location>
</feature>
<dbReference type="Gene3D" id="1.25.10.10">
    <property type="entry name" value="Leucine-rich Repeat Variant"/>
    <property type="match status" value="1"/>
</dbReference>
<name>A0A672G9V9_SALFA</name>
<dbReference type="Pfam" id="PF05924">
    <property type="entry name" value="SAMP"/>
    <property type="match status" value="2"/>
</dbReference>
<feature type="compositionally biased region" description="Low complexity" evidence="5">
    <location>
        <begin position="969"/>
        <end position="987"/>
    </location>
</feature>
<feature type="compositionally biased region" description="Basic and acidic residues" evidence="5">
    <location>
        <begin position="1356"/>
        <end position="1365"/>
    </location>
</feature>
<dbReference type="InterPro" id="IPR041257">
    <property type="entry name" value="APC_rep"/>
</dbReference>
<dbReference type="GO" id="GO:0045295">
    <property type="term" value="F:gamma-catenin binding"/>
    <property type="evidence" value="ECO:0007669"/>
    <property type="project" value="TreeGrafter"/>
</dbReference>
<feature type="coiled-coil region" evidence="4">
    <location>
        <begin position="6"/>
        <end position="54"/>
    </location>
</feature>
<evidence type="ECO:0000259" key="6">
    <source>
        <dbReference type="Pfam" id="PF16689"/>
    </source>
</evidence>
<evidence type="ECO:0000256" key="5">
    <source>
        <dbReference type="SAM" id="MobiDB-lite"/>
    </source>
</evidence>
<feature type="compositionally biased region" description="Low complexity" evidence="5">
    <location>
        <begin position="1229"/>
        <end position="1242"/>
    </location>
</feature>
<evidence type="ECO:0000313" key="7">
    <source>
        <dbReference type="Ensembl" id="ENSSFAP00005013790.1"/>
    </source>
</evidence>
<dbReference type="Proteomes" id="UP000472267">
    <property type="component" value="Unassembled WGS sequence"/>
</dbReference>
<feature type="compositionally biased region" description="Basic and acidic residues" evidence="5">
    <location>
        <begin position="1282"/>
        <end position="1296"/>
    </location>
</feature>
<dbReference type="GO" id="GO:0090090">
    <property type="term" value="P:negative regulation of canonical Wnt signaling pathway"/>
    <property type="evidence" value="ECO:0007669"/>
    <property type="project" value="TreeGrafter"/>
</dbReference>
<dbReference type="Pfam" id="PF05923">
    <property type="entry name" value="APC_r"/>
    <property type="match status" value="1"/>
</dbReference>
<dbReference type="GO" id="GO:0007026">
    <property type="term" value="P:negative regulation of microtubule depolymerization"/>
    <property type="evidence" value="ECO:0007669"/>
    <property type="project" value="TreeGrafter"/>
</dbReference>
<dbReference type="GO" id="GO:0008017">
    <property type="term" value="F:microtubule binding"/>
    <property type="evidence" value="ECO:0007669"/>
    <property type="project" value="TreeGrafter"/>
</dbReference>
<evidence type="ECO:0000313" key="8">
    <source>
        <dbReference type="Proteomes" id="UP000472267"/>
    </source>
</evidence>
<feature type="region of interest" description="Disordered" evidence="5">
    <location>
        <begin position="1063"/>
        <end position="1090"/>
    </location>
</feature>
<feature type="compositionally biased region" description="Low complexity" evidence="5">
    <location>
        <begin position="1346"/>
        <end position="1355"/>
    </location>
</feature>
<feature type="compositionally biased region" description="Low complexity" evidence="5">
    <location>
        <begin position="1210"/>
        <end position="1220"/>
    </location>
</feature>
<dbReference type="GO" id="GO:0005881">
    <property type="term" value="C:cytoplasmic microtubule"/>
    <property type="evidence" value="ECO:0007669"/>
    <property type="project" value="TreeGrafter"/>
</dbReference>
<dbReference type="Pfam" id="PF11414">
    <property type="entry name" value="Suppressor_APC"/>
    <property type="match status" value="1"/>
</dbReference>
<keyword evidence="3 4" id="KW-0175">Coiled coil</keyword>
<keyword evidence="2" id="KW-0879">Wnt signaling pathway</keyword>
<feature type="compositionally biased region" description="Low complexity" evidence="5">
    <location>
        <begin position="1184"/>
        <end position="1199"/>
    </location>
</feature>
<reference evidence="7" key="2">
    <citation type="submission" date="2025-09" db="UniProtKB">
        <authorList>
            <consortium name="Ensembl"/>
        </authorList>
    </citation>
    <scope>IDENTIFICATION</scope>
</reference>